<protein>
    <submittedName>
        <fullName evidence="1">Ethylene-responsive transcription factor</fullName>
    </submittedName>
</protein>
<dbReference type="Proteomes" id="UP001164539">
    <property type="component" value="Chromosome 14"/>
</dbReference>
<keyword evidence="2" id="KW-1185">Reference proteome</keyword>
<name>A0ACC1WPK2_MELAZ</name>
<proteinExistence type="predicted"/>
<reference evidence="1 2" key="1">
    <citation type="journal article" date="2023" name="Science">
        <title>Complex scaffold remodeling in plant triterpene biosynthesis.</title>
        <authorList>
            <person name="De La Pena R."/>
            <person name="Hodgson H."/>
            <person name="Liu J.C."/>
            <person name="Stephenson M.J."/>
            <person name="Martin A.C."/>
            <person name="Owen C."/>
            <person name="Harkess A."/>
            <person name="Leebens-Mack J."/>
            <person name="Jimenez L.E."/>
            <person name="Osbourn A."/>
            <person name="Sattely E.S."/>
        </authorList>
    </citation>
    <scope>NUCLEOTIDE SEQUENCE [LARGE SCALE GENOMIC DNA]</scope>
    <source>
        <strain evidence="2">cv. JPN11</strain>
        <tissue evidence="1">Leaf</tissue>
    </source>
</reference>
<organism evidence="1 2">
    <name type="scientific">Melia azedarach</name>
    <name type="common">Chinaberry tree</name>
    <dbReference type="NCBI Taxonomy" id="155640"/>
    <lineage>
        <taxon>Eukaryota</taxon>
        <taxon>Viridiplantae</taxon>
        <taxon>Streptophyta</taxon>
        <taxon>Embryophyta</taxon>
        <taxon>Tracheophyta</taxon>
        <taxon>Spermatophyta</taxon>
        <taxon>Magnoliopsida</taxon>
        <taxon>eudicotyledons</taxon>
        <taxon>Gunneridae</taxon>
        <taxon>Pentapetalae</taxon>
        <taxon>rosids</taxon>
        <taxon>malvids</taxon>
        <taxon>Sapindales</taxon>
        <taxon>Meliaceae</taxon>
        <taxon>Melia</taxon>
    </lineage>
</organism>
<accession>A0ACC1WPK2</accession>
<gene>
    <name evidence="1" type="ORF">OWV82_024371</name>
</gene>
<evidence type="ECO:0000313" key="1">
    <source>
        <dbReference type="EMBL" id="KAJ4701076.1"/>
    </source>
</evidence>
<comment type="caution">
    <text evidence="1">The sequence shown here is derived from an EMBL/GenBank/DDBJ whole genome shotgun (WGS) entry which is preliminary data.</text>
</comment>
<sequence>MCILKVANQRGSDECRSFPASGGGGGGDGDDGQDESYSQEMLESQTLSHFQELNNQSSASVSASASSMLMGYSQTREMSAMVSALTRVVSGRRAADLGYAATGLGGAVTSSFGLAASASASGSGSSPSSAYSASGSAGFWIGQKRGREEEASARLLESAQQRVYRGFGDFRDSSSSSSATVTEEPTSNITAPPTTATTTTVTIPTTPSTESSVSYEETGERRRRYRGVRQRPWGKWAAEIRDPHKAARVWLGTFDTAEAAARAYDEAALRFRGNRAKLNFPENVRLVPPPLQQPQALQNFPVRQTANLPGSSLTSYQQQPQTTAANPAAMPPFFMSQGYQDYWDYSQLLQNQPSSLLEQMFHQPSTQMASMQSPLLSSSSSYSFGPSSSSSSSSSASFPLLFGDQQLGYFRPPQNQTQSSGSDFPAPPSWSHSGHYPPSSG</sequence>
<dbReference type="EMBL" id="CM051407">
    <property type="protein sequence ID" value="KAJ4701076.1"/>
    <property type="molecule type" value="Genomic_DNA"/>
</dbReference>
<evidence type="ECO:0000313" key="2">
    <source>
        <dbReference type="Proteomes" id="UP001164539"/>
    </source>
</evidence>